<dbReference type="SMART" id="SM00185">
    <property type="entry name" value="ARM"/>
    <property type="match status" value="7"/>
</dbReference>
<dbReference type="PANTHER" id="PTHR15599">
    <property type="entry name" value="RTDR1"/>
    <property type="match status" value="1"/>
</dbReference>
<dbReference type="Proteomes" id="UP001218188">
    <property type="component" value="Unassembled WGS sequence"/>
</dbReference>
<evidence type="ECO:0000313" key="3">
    <source>
        <dbReference type="Proteomes" id="UP001218188"/>
    </source>
</evidence>
<dbReference type="AlphaFoldDB" id="A0AAD6RZQ1"/>
<reference evidence="2" key="1">
    <citation type="submission" date="2023-03" db="EMBL/GenBank/DDBJ databases">
        <title>Massive genome expansion in bonnet fungi (Mycena s.s.) driven by repeated elements and novel gene families across ecological guilds.</title>
        <authorList>
            <consortium name="Lawrence Berkeley National Laboratory"/>
            <person name="Harder C.B."/>
            <person name="Miyauchi S."/>
            <person name="Viragh M."/>
            <person name="Kuo A."/>
            <person name="Thoen E."/>
            <person name="Andreopoulos B."/>
            <person name="Lu D."/>
            <person name="Skrede I."/>
            <person name="Drula E."/>
            <person name="Henrissat B."/>
            <person name="Morin E."/>
            <person name="Kohler A."/>
            <person name="Barry K."/>
            <person name="LaButti K."/>
            <person name="Morin E."/>
            <person name="Salamov A."/>
            <person name="Lipzen A."/>
            <person name="Mereny Z."/>
            <person name="Hegedus B."/>
            <person name="Baldrian P."/>
            <person name="Stursova M."/>
            <person name="Weitz H."/>
            <person name="Taylor A."/>
            <person name="Grigoriev I.V."/>
            <person name="Nagy L.G."/>
            <person name="Martin F."/>
            <person name="Kauserud H."/>
        </authorList>
    </citation>
    <scope>NUCLEOTIDE SEQUENCE</scope>
    <source>
        <strain evidence="2">CBHHK200</strain>
    </source>
</reference>
<dbReference type="InterPro" id="IPR011989">
    <property type="entry name" value="ARM-like"/>
</dbReference>
<evidence type="ECO:0000256" key="1">
    <source>
        <dbReference type="SAM" id="MobiDB-lite"/>
    </source>
</evidence>
<dbReference type="Gene3D" id="1.25.10.10">
    <property type="entry name" value="Leucine-rich Repeat Variant"/>
    <property type="match status" value="3"/>
</dbReference>
<proteinExistence type="predicted"/>
<name>A0AAD6RZQ1_9AGAR</name>
<accession>A0AAD6RZQ1</accession>
<protein>
    <submittedName>
        <fullName evidence="2">Armadillo-type protein</fullName>
    </submittedName>
</protein>
<sequence>MPPLTRQRTPQSLHSEWSRDSLGATISIHALAKPLMKVMYHRAVLDLVKRQQGIPLSAEIMQIYESYLGSKYVAETTKTFILGEIYKRALVEAQAHVISDFLGLYDVLLGSTNVAPCARLVALLGDGNVDVVEGACYALSQIAHDLDGARAVVEAGALDFIPELLESTNVGVQRQTSWLLGQVAFHSSTREAVVAIQTSTRLVALLGDGNVDVVEGACYALSQIAHDLDGARAVVEARVLDFIPELLESTNVAVQRWTTCILGELAFHLSIQGAVVAIQPNTRFVTLLGSGNVGVVEGACYALSKISLDLDGARVVVGSRGAGLHPGAVGVNKCWGATTDLLAPRPGCIPLVNTGAVVAIQASTRLVALLGDGNLDVVEGACYALSQISRNLSGARAVVEAGALDFILELSESTNVRVRQWTSWILAQLAFHSPKREAVVTIQPCARLVAVLRDGRVNVVEGTCCALSQIARDLDGARAVAEAGTLDLVAELIESPQADVRRSGNTCANNALCSHLRKGRPTVIYVFAEAREHLKTTPQLYHEYPAIWDYHRPVNGDGRQFCAGRGSQIACSSRMFSRSACGPGDRVYFAMNRDGGRKAGTKKKRTHSKHTLTPTPKQLALASSKLSLPRMYGHGAVCG</sequence>
<dbReference type="PANTHER" id="PTHR15599:SF1">
    <property type="entry name" value="RADIAL SPOKE HEAD 14 HOMOLOG"/>
    <property type="match status" value="1"/>
</dbReference>
<organism evidence="2 3">
    <name type="scientific">Mycena alexandri</name>
    <dbReference type="NCBI Taxonomy" id="1745969"/>
    <lineage>
        <taxon>Eukaryota</taxon>
        <taxon>Fungi</taxon>
        <taxon>Dikarya</taxon>
        <taxon>Basidiomycota</taxon>
        <taxon>Agaricomycotina</taxon>
        <taxon>Agaricomycetes</taxon>
        <taxon>Agaricomycetidae</taxon>
        <taxon>Agaricales</taxon>
        <taxon>Marasmiineae</taxon>
        <taxon>Mycenaceae</taxon>
        <taxon>Mycena</taxon>
    </lineage>
</organism>
<dbReference type="EMBL" id="JARJCM010000368">
    <property type="protein sequence ID" value="KAJ7017972.1"/>
    <property type="molecule type" value="Genomic_DNA"/>
</dbReference>
<comment type="caution">
    <text evidence="2">The sequence shown here is derived from an EMBL/GenBank/DDBJ whole genome shotgun (WGS) entry which is preliminary data.</text>
</comment>
<dbReference type="InterPro" id="IPR042856">
    <property type="entry name" value="RSP14"/>
</dbReference>
<feature type="region of interest" description="Disordered" evidence="1">
    <location>
        <begin position="592"/>
        <end position="613"/>
    </location>
</feature>
<evidence type="ECO:0000313" key="2">
    <source>
        <dbReference type="EMBL" id="KAJ7017972.1"/>
    </source>
</evidence>
<dbReference type="InterPro" id="IPR016024">
    <property type="entry name" value="ARM-type_fold"/>
</dbReference>
<dbReference type="SUPFAM" id="SSF48371">
    <property type="entry name" value="ARM repeat"/>
    <property type="match status" value="1"/>
</dbReference>
<gene>
    <name evidence="2" type="ORF">C8F04DRAFT_1199653</name>
</gene>
<dbReference type="InterPro" id="IPR000225">
    <property type="entry name" value="Armadillo"/>
</dbReference>
<feature type="compositionally biased region" description="Basic residues" evidence="1">
    <location>
        <begin position="599"/>
        <end position="610"/>
    </location>
</feature>
<keyword evidence="3" id="KW-1185">Reference proteome</keyword>